<sequence>MASATRARSRSQSRSRSGERSGQGSPQGSPSPSQMSHTPAQNSRNSPSGPGSPAPYRGAVTPHLKSRSGRGGSFRAQRLVMIELAAALVVCGWVAGTVAMMATAVAAAILLVLALVRRRGRSLPEWLGTVLAMRSRRRSAASTPVPPGTEPGLAPAVECDPSLRTYSHNRGDDRDQRPVGMVGDGGFLTAVLQVESDATALRAERSRRPLPIGLVRDALEVDGIRLESAQIVLHTQPAPALHLPQQSVAVSNYAPLQAQTGSPAVRITWIALKLDPELCPEAVAARGDGVVGAQKCLARVAEHLSSRLSGAGFRASVLTEEELISAVATSACANPMVTAQAGRSEAPQRRTEESGRSWRCDNRRHTTYWVRRWPQLGTGGATLPQLVAQLTTVPALATTFSLTLSKGDQQDVTMAGHMRITGRSDSELTTARRDLERAARQVRTGLVRLDREQLPGVLATLPLGGAR</sequence>
<keyword evidence="3" id="KW-1003">Cell membrane</keyword>
<dbReference type="NCBIfam" id="TIGR03923">
    <property type="entry name" value="T7SS_EccE"/>
    <property type="match status" value="1"/>
</dbReference>
<reference evidence="10 11" key="1">
    <citation type="submission" date="2022-10" db="EMBL/GenBank/DDBJ databases">
        <authorList>
            <person name="Xie J."/>
            <person name="Shen N."/>
        </authorList>
    </citation>
    <scope>NUCLEOTIDE SEQUENCE [LARGE SCALE GENOMIC DNA]</scope>
    <source>
        <strain evidence="10 11">DSM 41681</strain>
    </source>
</reference>
<comment type="similarity">
    <text evidence="2">Belongs to the EccE family.</text>
</comment>
<feature type="compositionally biased region" description="Low complexity" evidence="7">
    <location>
        <begin position="14"/>
        <end position="34"/>
    </location>
</feature>
<comment type="caution">
    <text evidence="10">The sequence shown here is derived from an EMBL/GenBank/DDBJ whole genome shotgun (WGS) entry which is preliminary data.</text>
</comment>
<dbReference type="InterPro" id="IPR050051">
    <property type="entry name" value="EccE_dom"/>
</dbReference>
<protein>
    <submittedName>
        <fullName evidence="10">Type VII secretion protein EccE</fullName>
    </submittedName>
</protein>
<dbReference type="InterPro" id="IPR021368">
    <property type="entry name" value="T7SS_EccE"/>
</dbReference>
<dbReference type="Pfam" id="PF11203">
    <property type="entry name" value="EccE"/>
    <property type="match status" value="1"/>
</dbReference>
<accession>A0ABU6C8S0</accession>
<evidence type="ECO:0000256" key="5">
    <source>
        <dbReference type="ARBA" id="ARBA00022989"/>
    </source>
</evidence>
<evidence type="ECO:0000313" key="11">
    <source>
        <dbReference type="Proteomes" id="UP001352223"/>
    </source>
</evidence>
<feature type="region of interest" description="Disordered" evidence="7">
    <location>
        <begin position="137"/>
        <end position="178"/>
    </location>
</feature>
<keyword evidence="5 8" id="KW-1133">Transmembrane helix</keyword>
<keyword evidence="4 8" id="KW-0812">Transmembrane</keyword>
<evidence type="ECO:0000256" key="4">
    <source>
        <dbReference type="ARBA" id="ARBA00022692"/>
    </source>
</evidence>
<dbReference type="Proteomes" id="UP001352223">
    <property type="component" value="Unassembled WGS sequence"/>
</dbReference>
<keyword evidence="11" id="KW-1185">Reference proteome</keyword>
<evidence type="ECO:0000259" key="9">
    <source>
        <dbReference type="Pfam" id="PF11203"/>
    </source>
</evidence>
<organism evidence="10 11">
    <name type="scientific">Streptomyces kunmingensis</name>
    <dbReference type="NCBI Taxonomy" id="68225"/>
    <lineage>
        <taxon>Bacteria</taxon>
        <taxon>Bacillati</taxon>
        <taxon>Actinomycetota</taxon>
        <taxon>Actinomycetes</taxon>
        <taxon>Kitasatosporales</taxon>
        <taxon>Streptomycetaceae</taxon>
        <taxon>Streptomyces</taxon>
    </lineage>
</organism>
<feature type="region of interest" description="Disordered" evidence="7">
    <location>
        <begin position="1"/>
        <end position="71"/>
    </location>
</feature>
<evidence type="ECO:0000256" key="7">
    <source>
        <dbReference type="SAM" id="MobiDB-lite"/>
    </source>
</evidence>
<evidence type="ECO:0000256" key="3">
    <source>
        <dbReference type="ARBA" id="ARBA00022475"/>
    </source>
</evidence>
<comment type="subcellular location">
    <subcellularLocation>
        <location evidence="1">Cell membrane</location>
    </subcellularLocation>
</comment>
<evidence type="ECO:0000256" key="2">
    <source>
        <dbReference type="ARBA" id="ARBA00007759"/>
    </source>
</evidence>
<name>A0ABU6C8S0_9ACTN</name>
<dbReference type="EMBL" id="JAOZYB010000049">
    <property type="protein sequence ID" value="MEB3960451.1"/>
    <property type="molecule type" value="Genomic_DNA"/>
</dbReference>
<evidence type="ECO:0000313" key="10">
    <source>
        <dbReference type="EMBL" id="MEB3960451.1"/>
    </source>
</evidence>
<evidence type="ECO:0000256" key="8">
    <source>
        <dbReference type="SAM" id="Phobius"/>
    </source>
</evidence>
<gene>
    <name evidence="10" type="primary">eccE</name>
    <name evidence="10" type="ORF">OKJ48_09355</name>
</gene>
<evidence type="ECO:0000256" key="1">
    <source>
        <dbReference type="ARBA" id="ARBA00004236"/>
    </source>
</evidence>
<evidence type="ECO:0000256" key="6">
    <source>
        <dbReference type="ARBA" id="ARBA00023136"/>
    </source>
</evidence>
<feature type="transmembrane region" description="Helical" evidence="8">
    <location>
        <begin position="84"/>
        <end position="116"/>
    </location>
</feature>
<proteinExistence type="inferred from homology"/>
<feature type="domain" description="Type VII secretion system protein EccE" evidence="9">
    <location>
        <begin position="263"/>
        <end position="370"/>
    </location>
</feature>
<feature type="compositionally biased region" description="Low complexity" evidence="7">
    <location>
        <begin position="42"/>
        <end position="59"/>
    </location>
</feature>
<dbReference type="RefSeq" id="WP_324767536.1">
    <property type="nucleotide sequence ID" value="NZ_BAAATS010000019.1"/>
</dbReference>
<keyword evidence="6 8" id="KW-0472">Membrane</keyword>